<gene>
    <name evidence="2" type="ORF">Tco_0861743</name>
</gene>
<organism evidence="2 3">
    <name type="scientific">Tanacetum coccineum</name>
    <dbReference type="NCBI Taxonomy" id="301880"/>
    <lineage>
        <taxon>Eukaryota</taxon>
        <taxon>Viridiplantae</taxon>
        <taxon>Streptophyta</taxon>
        <taxon>Embryophyta</taxon>
        <taxon>Tracheophyta</taxon>
        <taxon>Spermatophyta</taxon>
        <taxon>Magnoliopsida</taxon>
        <taxon>eudicotyledons</taxon>
        <taxon>Gunneridae</taxon>
        <taxon>Pentapetalae</taxon>
        <taxon>asterids</taxon>
        <taxon>campanulids</taxon>
        <taxon>Asterales</taxon>
        <taxon>Asteraceae</taxon>
        <taxon>Asteroideae</taxon>
        <taxon>Anthemideae</taxon>
        <taxon>Anthemidinae</taxon>
        <taxon>Tanacetum</taxon>
    </lineage>
</organism>
<accession>A0ABQ5BLX0</accession>
<protein>
    <submittedName>
        <fullName evidence="2">Uncharacterized protein</fullName>
    </submittedName>
</protein>
<feature type="region of interest" description="Disordered" evidence="1">
    <location>
        <begin position="149"/>
        <end position="189"/>
    </location>
</feature>
<comment type="caution">
    <text evidence="2">The sequence shown here is derived from an EMBL/GenBank/DDBJ whole genome shotgun (WGS) entry which is preliminary data.</text>
</comment>
<evidence type="ECO:0000256" key="1">
    <source>
        <dbReference type="SAM" id="MobiDB-lite"/>
    </source>
</evidence>
<dbReference type="Proteomes" id="UP001151760">
    <property type="component" value="Unassembled WGS sequence"/>
</dbReference>
<reference evidence="2" key="2">
    <citation type="submission" date="2022-01" db="EMBL/GenBank/DDBJ databases">
        <authorList>
            <person name="Yamashiro T."/>
            <person name="Shiraishi A."/>
            <person name="Satake H."/>
            <person name="Nakayama K."/>
        </authorList>
    </citation>
    <scope>NUCLEOTIDE SEQUENCE</scope>
</reference>
<evidence type="ECO:0000313" key="3">
    <source>
        <dbReference type="Proteomes" id="UP001151760"/>
    </source>
</evidence>
<dbReference type="EMBL" id="BQNB010013335">
    <property type="protein sequence ID" value="GJT14701.1"/>
    <property type="molecule type" value="Genomic_DNA"/>
</dbReference>
<sequence length="357" mass="42019">MISIILVSTKAIPSTVQPSSIRKQDGLESVSIRRIQGIGYDVLGFLGARIRRIFLDGYGVLVFRIVIFKISSFKLQNATDGLIENNLKPCIAETIIEDRDAFRSEVPDLISKEFNSHAPQIKEVLFKQYVQNNVIQVLKRKFEKHFTSNTSYRDDDHQDDDAPPGGEKRVKRQKTSKSSKSVREETIIDEDEVIPKDETPELIIEFQNVDKRVPTMFDRVRMEDTLNDILSNQFKNVKEYAYHLKQATNFMKNQIVWESRQEDIRRLIPRPLVFFEPQRNPNEPPRHFYNKDIFFLKNGNTKGKKYILSLHKIHAERFPEADLEEKMNHWVCKEFKNFNKDARLSIQHWKDSWHKRV</sequence>
<proteinExistence type="predicted"/>
<reference evidence="2" key="1">
    <citation type="journal article" date="2022" name="Int. J. Mol. Sci.">
        <title>Draft Genome of Tanacetum Coccineum: Genomic Comparison of Closely Related Tanacetum-Family Plants.</title>
        <authorList>
            <person name="Yamashiro T."/>
            <person name="Shiraishi A."/>
            <person name="Nakayama K."/>
            <person name="Satake H."/>
        </authorList>
    </citation>
    <scope>NUCLEOTIDE SEQUENCE</scope>
</reference>
<name>A0ABQ5BLX0_9ASTR</name>
<keyword evidence="3" id="KW-1185">Reference proteome</keyword>
<evidence type="ECO:0000313" key="2">
    <source>
        <dbReference type="EMBL" id="GJT14701.1"/>
    </source>
</evidence>